<keyword evidence="1" id="KW-0175">Coiled coil</keyword>
<name>A0ABW9MTZ6_9FIRM</name>
<feature type="compositionally biased region" description="Basic and acidic residues" evidence="2">
    <location>
        <begin position="333"/>
        <end position="348"/>
    </location>
</feature>
<evidence type="ECO:0000256" key="3">
    <source>
        <dbReference type="SAM" id="SignalP"/>
    </source>
</evidence>
<feature type="compositionally biased region" description="Polar residues" evidence="2">
    <location>
        <begin position="303"/>
        <end position="312"/>
    </location>
</feature>
<evidence type="ECO:0000256" key="2">
    <source>
        <dbReference type="SAM" id="MobiDB-lite"/>
    </source>
</evidence>
<dbReference type="Proteomes" id="UP001638015">
    <property type="component" value="Unassembled WGS sequence"/>
</dbReference>
<dbReference type="RefSeq" id="WP_410032179.1">
    <property type="nucleotide sequence ID" value="NZ_JBGMEH010000001.1"/>
</dbReference>
<accession>A0ABW9MTZ6</accession>
<feature type="coiled-coil region" evidence="1">
    <location>
        <begin position="521"/>
        <end position="562"/>
    </location>
</feature>
<evidence type="ECO:0000313" key="4">
    <source>
        <dbReference type="EMBL" id="MFO3715279.1"/>
    </source>
</evidence>
<reference evidence="4 5" key="1">
    <citation type="journal article" date="2025" name="Anaerobe">
        <title>Description of Anaerococcus kampingiae sp. nov., Anaerococcus groningensis sp. nov., Anaerococcus martiniensis sp. nov., and Anaerococcus cruorum sp. nov., isolated from human clinical specimens.</title>
        <authorList>
            <person name="Boiten K.E."/>
            <person name="Meijer J."/>
            <person name="van Wezel E.M."/>
            <person name="Veloo A.C.M."/>
        </authorList>
    </citation>
    <scope>NUCLEOTIDE SEQUENCE [LARGE SCALE GENOMIC DNA]</scope>
    <source>
        <strain evidence="4 5">ENR1039</strain>
    </source>
</reference>
<sequence length="625" mass="69500">MKKIKIKGCASLALALALVVPTTAKAASTVEIQTGQTILESTANAKKEENISSQVQMNLDETGKVATYTINIEKTNNTDDLKAIFYISDESNLANLEVISDDDISQDQVKVEDSLDGKKISVDLKQASTINLKADIKDGKENKLVFDYILANGSETALTSKRVISSINKDQDGKASLREQEVAGLGSILGGKFVDNSTIQWSDFLVNQSPEDILTNYAISLSDGQTKPENLHIEIYRASKEGFVLEASHDLDFGDIKDLTIPANGAAKISFKIKADESVDIFTANGVELKRETSTEKAKDSQVESLTEQINENDAKIKEEIKKSDQPSVEKNTSNEDSKVENLTKEIDKKDEEIKEAIKEADKNQEKEDSPAEKEVKIVVLKDETPANPVEDLPIKENLSQAEVDSLITDLDNRTIEIQKTMQEIDKEYGESLAKTTTSTESESPNNETIADIIKDLDDRNKAIQDELEKIYGKYAVDTVMDLNKSIDDETYELITEVDKNNETIKEIIDQVNLSIETKKALDDEKELANVKALLDNVEELAENNEKVLDKVEEEDKKQENTQNFKNVVPGYSEKVYKDLEKVVTVTLDPLKAPTQQVDKETATKSYPTIAKYLEELAIVKDLLK</sequence>
<feature type="region of interest" description="Disordered" evidence="2">
    <location>
        <begin position="291"/>
        <end position="348"/>
    </location>
</feature>
<feature type="compositionally biased region" description="Basic and acidic residues" evidence="2">
    <location>
        <begin position="291"/>
        <end position="302"/>
    </location>
</feature>
<gene>
    <name evidence="4" type="ORF">ACCQ40_00585</name>
</gene>
<evidence type="ECO:0008006" key="6">
    <source>
        <dbReference type="Google" id="ProtNLM"/>
    </source>
</evidence>
<organism evidence="4 5">
    <name type="scientific">Anaerococcus cruorum</name>
    <dbReference type="NCBI Taxonomy" id="3115617"/>
    <lineage>
        <taxon>Bacteria</taxon>
        <taxon>Bacillati</taxon>
        <taxon>Bacillota</taxon>
        <taxon>Tissierellia</taxon>
        <taxon>Tissierellales</taxon>
        <taxon>Peptoniphilaceae</taxon>
        <taxon>Anaerococcus</taxon>
    </lineage>
</organism>
<proteinExistence type="predicted"/>
<dbReference type="EMBL" id="JBGMEH010000001">
    <property type="protein sequence ID" value="MFO3715279.1"/>
    <property type="molecule type" value="Genomic_DNA"/>
</dbReference>
<feature type="signal peptide" evidence="3">
    <location>
        <begin position="1"/>
        <end position="26"/>
    </location>
</feature>
<comment type="caution">
    <text evidence="4">The sequence shown here is derived from an EMBL/GenBank/DDBJ whole genome shotgun (WGS) entry which is preliminary data.</text>
</comment>
<keyword evidence="5" id="KW-1185">Reference proteome</keyword>
<evidence type="ECO:0000313" key="5">
    <source>
        <dbReference type="Proteomes" id="UP001638015"/>
    </source>
</evidence>
<keyword evidence="3" id="KW-0732">Signal</keyword>
<feature type="chain" id="PRO_5047346534" description="GA module" evidence="3">
    <location>
        <begin position="27"/>
        <end position="625"/>
    </location>
</feature>
<feature type="compositionally biased region" description="Basic and acidic residues" evidence="2">
    <location>
        <begin position="313"/>
        <end position="325"/>
    </location>
</feature>
<protein>
    <recommendedName>
        <fullName evidence="6">GA module</fullName>
    </recommendedName>
</protein>
<evidence type="ECO:0000256" key="1">
    <source>
        <dbReference type="SAM" id="Coils"/>
    </source>
</evidence>